<protein>
    <submittedName>
        <fullName evidence="2">Uncharacterized protein</fullName>
    </submittedName>
</protein>
<feature type="chain" id="PRO_5035468500" evidence="1">
    <location>
        <begin position="24"/>
        <end position="325"/>
    </location>
</feature>
<dbReference type="Gene3D" id="3.40.1500.20">
    <property type="match status" value="1"/>
</dbReference>
<keyword evidence="1" id="KW-0732">Signal</keyword>
<name>A0A8J9XCC0_PHATR</name>
<proteinExistence type="predicted"/>
<evidence type="ECO:0000313" key="2">
    <source>
        <dbReference type="EMBL" id="CAG9292694.1"/>
    </source>
</evidence>
<dbReference type="EMBL" id="OU594948">
    <property type="protein sequence ID" value="CAG9292694.1"/>
    <property type="molecule type" value="Genomic_DNA"/>
</dbReference>
<reference evidence="2" key="1">
    <citation type="submission" date="2022-02" db="EMBL/GenBank/DDBJ databases">
        <authorList>
            <person name="Giguere J D."/>
        </authorList>
    </citation>
    <scope>NUCLEOTIDE SEQUENCE</scope>
    <source>
        <strain evidence="2">CCAP 1055/1</strain>
    </source>
</reference>
<dbReference type="AlphaFoldDB" id="A0A8J9XCC0"/>
<organism evidence="2">
    <name type="scientific">Phaeodactylum tricornutum</name>
    <name type="common">Diatom</name>
    <dbReference type="NCBI Taxonomy" id="2850"/>
    <lineage>
        <taxon>Eukaryota</taxon>
        <taxon>Sar</taxon>
        <taxon>Stramenopiles</taxon>
        <taxon>Ochrophyta</taxon>
        <taxon>Bacillariophyta</taxon>
        <taxon>Bacillariophyceae</taxon>
        <taxon>Bacillariophycidae</taxon>
        <taxon>Naviculales</taxon>
        <taxon>Phaeodactylaceae</taxon>
        <taxon>Phaeodactylum</taxon>
    </lineage>
</organism>
<gene>
    <name evidence="2" type="ORF">PTTT1_LOCUS49357</name>
</gene>
<feature type="signal peptide" evidence="1">
    <location>
        <begin position="1"/>
        <end position="23"/>
    </location>
</feature>
<accession>A0A8J9XCC0</accession>
<sequence>MMPILRCIFSALIALYAASVSDAFVALQFKTAPAGDCRSAFGLRATPADGISRLEASQASTVQNLVAAIPDLAVKADFSWEPGSGVAIAGFPASLDARDAPGPANIAWLSSLNVASKLSSLTIFNGPLTSVPHLLSRCAVVNENSLLFTLDFRPRAYGAYEMVRPDGTYPGPDELGRKSFEYSGARTEYESKFGNDQVKAFLSSTMASFEDASVVPGPTSEFDGLTRGPLILSVTMPLTDGNVAAVESARLQAANIWLSWAQSGEHDHRPGAPVNTQYVYDSKYKQNAYSALLPVYIEMFGSDEGARLAAADSGPLDEGYVGGGS</sequence>
<dbReference type="Proteomes" id="UP000836788">
    <property type="component" value="Chromosome 7"/>
</dbReference>
<evidence type="ECO:0000256" key="1">
    <source>
        <dbReference type="SAM" id="SignalP"/>
    </source>
</evidence>